<accession>A0AAE5W7E0</accession>
<dbReference type="AlphaFoldDB" id="A0AAE5W7E0"/>
<keyword evidence="1" id="KW-0812">Transmembrane</keyword>
<feature type="transmembrane region" description="Helical" evidence="1">
    <location>
        <begin position="7"/>
        <end position="25"/>
    </location>
</feature>
<dbReference type="Pfam" id="PF16284">
    <property type="entry name" value="DUF4930"/>
    <property type="match status" value="1"/>
</dbReference>
<gene>
    <name evidence="2" type="ORF">BU653_11245</name>
</gene>
<reference evidence="2 3" key="1">
    <citation type="journal article" date="2016" name="Front. Microbiol.">
        <title>Comprehensive Phylogenetic Analysis of Bovine Non-aureus Staphylococci Species Based on Whole-Genome Sequencing.</title>
        <authorList>
            <person name="Naushad S."/>
            <person name="Barkema H.W."/>
            <person name="Luby C."/>
            <person name="Condas L.A."/>
            <person name="Nobrega D.B."/>
            <person name="Carson D.A."/>
            <person name="De Buck J."/>
        </authorList>
    </citation>
    <scope>NUCLEOTIDE SEQUENCE [LARGE SCALE GENOMIC DNA]</scope>
    <source>
        <strain evidence="2 3">SNUC 505</strain>
    </source>
</reference>
<protein>
    <submittedName>
        <fullName evidence="2">DUF4930 domain-containing protein</fullName>
    </submittedName>
</protein>
<dbReference type="EMBL" id="PZBZ01000101">
    <property type="protein sequence ID" value="PTG11401.1"/>
    <property type="molecule type" value="Genomic_DNA"/>
</dbReference>
<evidence type="ECO:0000313" key="2">
    <source>
        <dbReference type="EMBL" id="PTG11401.1"/>
    </source>
</evidence>
<dbReference type="Proteomes" id="UP000242704">
    <property type="component" value="Unassembled WGS sequence"/>
</dbReference>
<keyword evidence="1" id="KW-1133">Transmembrane helix</keyword>
<sequence length="152" mass="18199">MRAIISLFKIITLIFLLVILCYFVFKHVPVIKDAHWNPLNAYTQKNVDEEGYNIPPQGQKYVAEDNEILRNVPPNQARQFFNWIDKYEFMQVNAFSRMGYDNDYLIAERDSQYIMYKFGSNKVRVYTTEHDLYYDLNQLGHQINMRPLPSFR</sequence>
<organism evidence="2 3">
    <name type="scientific">Staphylococcus chromogenes</name>
    <name type="common">Staphylococcus hyicus subsp. chromogenes</name>
    <dbReference type="NCBI Taxonomy" id="46126"/>
    <lineage>
        <taxon>Bacteria</taxon>
        <taxon>Bacillati</taxon>
        <taxon>Bacillota</taxon>
        <taxon>Bacilli</taxon>
        <taxon>Bacillales</taxon>
        <taxon>Staphylococcaceae</taxon>
        <taxon>Staphylococcus</taxon>
    </lineage>
</organism>
<comment type="caution">
    <text evidence="2">The sequence shown here is derived from an EMBL/GenBank/DDBJ whole genome shotgun (WGS) entry which is preliminary data.</text>
</comment>
<evidence type="ECO:0000313" key="3">
    <source>
        <dbReference type="Proteomes" id="UP000242704"/>
    </source>
</evidence>
<dbReference type="RefSeq" id="WP_105965411.1">
    <property type="nucleotide sequence ID" value="NZ_JAHCNX010000001.1"/>
</dbReference>
<evidence type="ECO:0000256" key="1">
    <source>
        <dbReference type="SAM" id="Phobius"/>
    </source>
</evidence>
<dbReference type="InterPro" id="IPR032561">
    <property type="entry name" value="DUF4930"/>
</dbReference>
<keyword evidence="1" id="KW-0472">Membrane</keyword>
<name>A0AAE5W7E0_STACR</name>
<proteinExistence type="predicted"/>